<dbReference type="CDD" id="cd07331">
    <property type="entry name" value="M48C_Oma1_like"/>
    <property type="match status" value="1"/>
</dbReference>
<dbReference type="EMBL" id="JACRDE010000217">
    <property type="protein sequence ID" value="MBI5249415.1"/>
    <property type="molecule type" value="Genomic_DNA"/>
</dbReference>
<dbReference type="PROSITE" id="PS51257">
    <property type="entry name" value="PROKAR_LIPOPROTEIN"/>
    <property type="match status" value="1"/>
</dbReference>
<feature type="domain" description="Peptidase M48" evidence="8">
    <location>
        <begin position="67"/>
        <end position="250"/>
    </location>
</feature>
<dbReference type="InterPro" id="IPR051156">
    <property type="entry name" value="Mito/Outer_Membr_Metalloprot"/>
</dbReference>
<dbReference type="GO" id="GO:0046872">
    <property type="term" value="F:metal ion binding"/>
    <property type="evidence" value="ECO:0007669"/>
    <property type="project" value="UniProtKB-KW"/>
</dbReference>
<feature type="signal peptide" evidence="7">
    <location>
        <begin position="1"/>
        <end position="21"/>
    </location>
</feature>
<evidence type="ECO:0000259" key="8">
    <source>
        <dbReference type="Pfam" id="PF01435"/>
    </source>
</evidence>
<dbReference type="Proteomes" id="UP000807825">
    <property type="component" value="Unassembled WGS sequence"/>
</dbReference>
<name>A0A9D6V2E3_9BACT</name>
<dbReference type="GO" id="GO:0004222">
    <property type="term" value="F:metalloendopeptidase activity"/>
    <property type="evidence" value="ECO:0007669"/>
    <property type="project" value="InterPro"/>
</dbReference>
<reference evidence="9" key="1">
    <citation type="submission" date="2020-07" db="EMBL/GenBank/DDBJ databases">
        <title>Huge and variable diversity of episymbiotic CPR bacteria and DPANN archaea in groundwater ecosystems.</title>
        <authorList>
            <person name="He C.Y."/>
            <person name="Keren R."/>
            <person name="Whittaker M."/>
            <person name="Farag I.F."/>
            <person name="Doudna J."/>
            <person name="Cate J.H.D."/>
            <person name="Banfield J.F."/>
        </authorList>
    </citation>
    <scope>NUCLEOTIDE SEQUENCE</scope>
    <source>
        <strain evidence="9">NC_groundwater_1664_Pr3_B-0.1um_52_9</strain>
    </source>
</reference>
<evidence type="ECO:0000256" key="2">
    <source>
        <dbReference type="ARBA" id="ARBA00022723"/>
    </source>
</evidence>
<comment type="caution">
    <text evidence="9">The sequence shown here is derived from an EMBL/GenBank/DDBJ whole genome shotgun (WGS) entry which is preliminary data.</text>
</comment>
<evidence type="ECO:0000256" key="6">
    <source>
        <dbReference type="RuleBase" id="RU003983"/>
    </source>
</evidence>
<evidence type="ECO:0000313" key="10">
    <source>
        <dbReference type="Proteomes" id="UP000807825"/>
    </source>
</evidence>
<protein>
    <submittedName>
        <fullName evidence="9">M48 family metallopeptidase</fullName>
    </submittedName>
</protein>
<evidence type="ECO:0000256" key="4">
    <source>
        <dbReference type="ARBA" id="ARBA00022833"/>
    </source>
</evidence>
<keyword evidence="1 6" id="KW-0645">Protease</keyword>
<organism evidence="9 10">
    <name type="scientific">Desulfomonile tiedjei</name>
    <dbReference type="NCBI Taxonomy" id="2358"/>
    <lineage>
        <taxon>Bacteria</taxon>
        <taxon>Pseudomonadati</taxon>
        <taxon>Thermodesulfobacteriota</taxon>
        <taxon>Desulfomonilia</taxon>
        <taxon>Desulfomonilales</taxon>
        <taxon>Desulfomonilaceae</taxon>
        <taxon>Desulfomonile</taxon>
    </lineage>
</organism>
<dbReference type="InterPro" id="IPR001915">
    <property type="entry name" value="Peptidase_M48"/>
</dbReference>
<dbReference type="GO" id="GO:0051603">
    <property type="term" value="P:proteolysis involved in protein catabolic process"/>
    <property type="evidence" value="ECO:0007669"/>
    <property type="project" value="TreeGrafter"/>
</dbReference>
<accession>A0A9D6V2E3</accession>
<proteinExistence type="inferred from homology"/>
<comment type="similarity">
    <text evidence="6">Belongs to the peptidase M48 family.</text>
</comment>
<evidence type="ECO:0000313" key="9">
    <source>
        <dbReference type="EMBL" id="MBI5249415.1"/>
    </source>
</evidence>
<evidence type="ECO:0000256" key="1">
    <source>
        <dbReference type="ARBA" id="ARBA00022670"/>
    </source>
</evidence>
<keyword evidence="3 6" id="KW-0378">Hydrolase</keyword>
<dbReference type="Pfam" id="PF01435">
    <property type="entry name" value="Peptidase_M48"/>
    <property type="match status" value="1"/>
</dbReference>
<dbReference type="PANTHER" id="PTHR22726:SF24">
    <property type="entry name" value="M48 FAMILY METALLOPEPTIDASE"/>
    <property type="match status" value="1"/>
</dbReference>
<dbReference type="GO" id="GO:0016020">
    <property type="term" value="C:membrane"/>
    <property type="evidence" value="ECO:0007669"/>
    <property type="project" value="TreeGrafter"/>
</dbReference>
<evidence type="ECO:0000256" key="7">
    <source>
        <dbReference type="SAM" id="SignalP"/>
    </source>
</evidence>
<sequence length="272" mass="29780">MKRFKIGIIALALILSLLGCATVPHTGRKQLNMVSDHQLNALALKAFNEVVSKEQECKDQRIKEIVQRVSDRVSKAAEAMDKPGFKWDVRVIDKDVPNAFCLPGGKIVVFTGIIPYVKNEAGLAAVIGHEVAHAVARHGGERMSQQLALKGAVTVGGEVLKKEDGNLDSKARMILGAMGMGGMIGVILPYSRIHEVEADRIGQLYMAAAGYDPSESARLWERMAKINKPPVPVWLSTHPPEDERIRKLNESLPEARKVYDKSQARYGLGGPL</sequence>
<evidence type="ECO:0000256" key="5">
    <source>
        <dbReference type="ARBA" id="ARBA00023049"/>
    </source>
</evidence>
<dbReference type="PANTHER" id="PTHR22726">
    <property type="entry name" value="METALLOENDOPEPTIDASE OMA1"/>
    <property type="match status" value="1"/>
</dbReference>
<dbReference type="Gene3D" id="3.30.2010.10">
    <property type="entry name" value="Metalloproteases ('zincins'), catalytic domain"/>
    <property type="match status" value="1"/>
</dbReference>
<keyword evidence="5 6" id="KW-0482">Metalloprotease</keyword>
<keyword evidence="4 6" id="KW-0862">Zinc</keyword>
<gene>
    <name evidence="9" type="ORF">HY912_07965</name>
</gene>
<dbReference type="AlphaFoldDB" id="A0A9D6V2E3"/>
<comment type="cofactor">
    <cofactor evidence="6">
        <name>Zn(2+)</name>
        <dbReference type="ChEBI" id="CHEBI:29105"/>
    </cofactor>
    <text evidence="6">Binds 1 zinc ion per subunit.</text>
</comment>
<feature type="chain" id="PRO_5038963935" evidence="7">
    <location>
        <begin position="22"/>
        <end position="272"/>
    </location>
</feature>
<evidence type="ECO:0000256" key="3">
    <source>
        <dbReference type="ARBA" id="ARBA00022801"/>
    </source>
</evidence>
<keyword evidence="2" id="KW-0479">Metal-binding</keyword>
<keyword evidence="7" id="KW-0732">Signal</keyword>